<dbReference type="PANTHER" id="PTHR47506">
    <property type="entry name" value="TRANSCRIPTIONAL REGULATORY PROTEIN"/>
    <property type="match status" value="1"/>
</dbReference>
<evidence type="ECO:0000313" key="7">
    <source>
        <dbReference type="Proteomes" id="UP001500021"/>
    </source>
</evidence>
<dbReference type="Proteomes" id="UP001500021">
    <property type="component" value="Unassembled WGS sequence"/>
</dbReference>
<evidence type="ECO:0000256" key="4">
    <source>
        <dbReference type="PROSITE-ProRule" id="PRU00335"/>
    </source>
</evidence>
<organism evidence="6 7">
    <name type="scientific">Colwellia asteriadis</name>
    <dbReference type="NCBI Taxonomy" id="517723"/>
    <lineage>
        <taxon>Bacteria</taxon>
        <taxon>Pseudomonadati</taxon>
        <taxon>Pseudomonadota</taxon>
        <taxon>Gammaproteobacteria</taxon>
        <taxon>Alteromonadales</taxon>
        <taxon>Colwelliaceae</taxon>
        <taxon>Colwellia</taxon>
    </lineage>
</organism>
<evidence type="ECO:0000256" key="3">
    <source>
        <dbReference type="ARBA" id="ARBA00023163"/>
    </source>
</evidence>
<dbReference type="InterPro" id="IPR036271">
    <property type="entry name" value="Tet_transcr_reg_TetR-rel_C_sf"/>
</dbReference>
<protein>
    <submittedName>
        <fullName evidence="6">TetR/AcrR family transcriptional regulator</fullName>
    </submittedName>
</protein>
<keyword evidence="2 4" id="KW-0238">DNA-binding</keyword>
<reference evidence="6 7" key="1">
    <citation type="journal article" date="2019" name="Int. J. Syst. Evol. Microbiol.">
        <title>The Global Catalogue of Microorganisms (GCM) 10K type strain sequencing project: providing services to taxonomists for standard genome sequencing and annotation.</title>
        <authorList>
            <consortium name="The Broad Institute Genomics Platform"/>
            <consortium name="The Broad Institute Genome Sequencing Center for Infectious Disease"/>
            <person name="Wu L."/>
            <person name="Ma J."/>
        </authorList>
    </citation>
    <scope>NUCLEOTIDE SEQUENCE [LARGE SCALE GENOMIC DNA]</scope>
    <source>
        <strain evidence="6 7">JCM 15608</strain>
    </source>
</reference>
<keyword evidence="3" id="KW-0804">Transcription</keyword>
<accession>A0ABN1L9X7</accession>
<feature type="DNA-binding region" description="H-T-H motif" evidence="4">
    <location>
        <begin position="31"/>
        <end position="50"/>
    </location>
</feature>
<gene>
    <name evidence="6" type="ORF">GCM10009111_29180</name>
</gene>
<sequence length="203" mass="22570">MSSGRQRSFCKKAALEKAMIVFWCNGYSGTSLADLTEAMGINKSSLYAAFGNKEALFNQVLDFYLELHGSSHSRHLFEQQHTLQERLKNYLSSIARMLTDANLPKGCLICSSTSELAGSCLPEKSSQIIAMINRKTVDFLTEFLKNEQKEQHLTADCDINKIANYLLTLQFGLAVSARNGSELAELLAVIDRAIECFNNTISL</sequence>
<dbReference type="EMBL" id="BAAAFA010000010">
    <property type="protein sequence ID" value="GAA0821742.1"/>
    <property type="molecule type" value="Genomic_DNA"/>
</dbReference>
<feature type="domain" description="HTH tetR-type" evidence="5">
    <location>
        <begin position="8"/>
        <end position="68"/>
    </location>
</feature>
<dbReference type="Pfam" id="PF16925">
    <property type="entry name" value="TetR_C_13"/>
    <property type="match status" value="1"/>
</dbReference>
<name>A0ABN1L9X7_9GAMM</name>
<dbReference type="PANTHER" id="PTHR47506:SF1">
    <property type="entry name" value="HTH-TYPE TRANSCRIPTIONAL REGULATOR YJDC"/>
    <property type="match status" value="1"/>
</dbReference>
<evidence type="ECO:0000313" key="6">
    <source>
        <dbReference type="EMBL" id="GAA0821742.1"/>
    </source>
</evidence>
<dbReference type="Gene3D" id="1.10.10.60">
    <property type="entry name" value="Homeodomain-like"/>
    <property type="match status" value="1"/>
</dbReference>
<evidence type="ECO:0000256" key="2">
    <source>
        <dbReference type="ARBA" id="ARBA00023125"/>
    </source>
</evidence>
<dbReference type="Gene3D" id="1.10.357.10">
    <property type="entry name" value="Tetracycline Repressor, domain 2"/>
    <property type="match status" value="1"/>
</dbReference>
<dbReference type="InterPro" id="IPR009057">
    <property type="entry name" value="Homeodomain-like_sf"/>
</dbReference>
<keyword evidence="1" id="KW-0805">Transcription regulation</keyword>
<proteinExistence type="predicted"/>
<dbReference type="SUPFAM" id="SSF46689">
    <property type="entry name" value="Homeodomain-like"/>
    <property type="match status" value="1"/>
</dbReference>
<dbReference type="InterPro" id="IPR001647">
    <property type="entry name" value="HTH_TetR"/>
</dbReference>
<dbReference type="RefSeq" id="WP_343818406.1">
    <property type="nucleotide sequence ID" value="NZ_BAAAFA010000010.1"/>
</dbReference>
<dbReference type="SUPFAM" id="SSF48498">
    <property type="entry name" value="Tetracyclin repressor-like, C-terminal domain"/>
    <property type="match status" value="1"/>
</dbReference>
<dbReference type="Pfam" id="PF00440">
    <property type="entry name" value="TetR_N"/>
    <property type="match status" value="1"/>
</dbReference>
<dbReference type="InterPro" id="IPR011075">
    <property type="entry name" value="TetR_C"/>
</dbReference>
<evidence type="ECO:0000259" key="5">
    <source>
        <dbReference type="PROSITE" id="PS50977"/>
    </source>
</evidence>
<evidence type="ECO:0000256" key="1">
    <source>
        <dbReference type="ARBA" id="ARBA00023015"/>
    </source>
</evidence>
<comment type="caution">
    <text evidence="6">The sequence shown here is derived from an EMBL/GenBank/DDBJ whole genome shotgun (WGS) entry which is preliminary data.</text>
</comment>
<dbReference type="PROSITE" id="PS50977">
    <property type="entry name" value="HTH_TETR_2"/>
    <property type="match status" value="1"/>
</dbReference>
<keyword evidence="7" id="KW-1185">Reference proteome</keyword>